<reference evidence="3" key="1">
    <citation type="journal article" date="2023" name="Commun. Biol.">
        <title>Genome analysis of Parmales, the sister group of diatoms, reveals the evolutionary specialization of diatoms from phago-mixotrophs to photoautotrophs.</title>
        <authorList>
            <person name="Ban H."/>
            <person name="Sato S."/>
            <person name="Yoshikawa S."/>
            <person name="Yamada K."/>
            <person name="Nakamura Y."/>
            <person name="Ichinomiya M."/>
            <person name="Sato N."/>
            <person name="Blanc-Mathieu R."/>
            <person name="Endo H."/>
            <person name="Kuwata A."/>
            <person name="Ogata H."/>
        </authorList>
    </citation>
    <scope>NUCLEOTIDE SEQUENCE [LARGE SCALE GENOMIC DNA]</scope>
    <source>
        <strain evidence="3">NIES 3700</strain>
    </source>
</reference>
<evidence type="ECO:0000313" key="2">
    <source>
        <dbReference type="EMBL" id="GMI02629.1"/>
    </source>
</evidence>
<dbReference type="AlphaFoldDB" id="A0A9W7F6I3"/>
<sequence length="178" mass="19793">MATVKREKMVDEDDVEDADENDIKLRLSERCGLCVKASEEKMELEERGKRAEAELREARAELRETKMEVVALREGRDDDGGGGEEEEGIEEKVVVVPAASSPAETFSLRSGEKRKVATQVEEQPQNVKKVKTALSTGRLVVTSGRRRRMLLLLTLLTSTASTLTVSRPKLVLALVIER</sequence>
<organism evidence="2 3">
    <name type="scientific">Triparma laevis f. longispina</name>
    <dbReference type="NCBI Taxonomy" id="1714387"/>
    <lineage>
        <taxon>Eukaryota</taxon>
        <taxon>Sar</taxon>
        <taxon>Stramenopiles</taxon>
        <taxon>Ochrophyta</taxon>
        <taxon>Bolidophyceae</taxon>
        <taxon>Parmales</taxon>
        <taxon>Triparmaceae</taxon>
        <taxon>Triparma</taxon>
    </lineage>
</organism>
<feature type="region of interest" description="Disordered" evidence="1">
    <location>
        <begin position="1"/>
        <end position="20"/>
    </location>
</feature>
<accession>A0A9W7F6I3</accession>
<comment type="caution">
    <text evidence="2">The sequence shown here is derived from an EMBL/GenBank/DDBJ whole genome shotgun (WGS) entry which is preliminary data.</text>
</comment>
<evidence type="ECO:0000313" key="3">
    <source>
        <dbReference type="Proteomes" id="UP001165122"/>
    </source>
</evidence>
<dbReference type="EMBL" id="BRXW01000046">
    <property type="protein sequence ID" value="GMI02629.1"/>
    <property type="molecule type" value="Genomic_DNA"/>
</dbReference>
<gene>
    <name evidence="2" type="ORF">TrLO_g11479</name>
</gene>
<feature type="compositionally biased region" description="Acidic residues" evidence="1">
    <location>
        <begin position="80"/>
        <end position="89"/>
    </location>
</feature>
<dbReference type="Proteomes" id="UP001165122">
    <property type="component" value="Unassembled WGS sequence"/>
</dbReference>
<feature type="region of interest" description="Disordered" evidence="1">
    <location>
        <begin position="69"/>
        <end position="90"/>
    </location>
</feature>
<evidence type="ECO:0000256" key="1">
    <source>
        <dbReference type="SAM" id="MobiDB-lite"/>
    </source>
</evidence>
<feature type="compositionally biased region" description="Basic and acidic residues" evidence="1">
    <location>
        <begin position="69"/>
        <end position="79"/>
    </location>
</feature>
<proteinExistence type="predicted"/>
<protein>
    <submittedName>
        <fullName evidence="2">Uncharacterized protein</fullName>
    </submittedName>
</protein>
<name>A0A9W7F6I3_9STRA</name>
<feature type="compositionally biased region" description="Acidic residues" evidence="1">
    <location>
        <begin position="10"/>
        <end position="20"/>
    </location>
</feature>
<keyword evidence="3" id="KW-1185">Reference proteome</keyword>